<keyword evidence="8" id="KW-0325">Glycoprotein</keyword>
<dbReference type="GO" id="GO:0005886">
    <property type="term" value="C:plasma membrane"/>
    <property type="evidence" value="ECO:0007669"/>
    <property type="project" value="UniProtKB-SubCell"/>
</dbReference>
<dbReference type="GO" id="GO:0051119">
    <property type="term" value="F:sugar transmembrane transporter activity"/>
    <property type="evidence" value="ECO:0007669"/>
    <property type="project" value="InterPro"/>
</dbReference>
<dbReference type="PROSITE" id="PS00217">
    <property type="entry name" value="SUGAR_TRANSPORT_2"/>
    <property type="match status" value="1"/>
</dbReference>
<name>A0A6J2YA59_SITOR</name>
<feature type="transmembrane region" description="Helical" evidence="10">
    <location>
        <begin position="185"/>
        <end position="207"/>
    </location>
</feature>
<feature type="transmembrane region" description="Helical" evidence="10">
    <location>
        <begin position="69"/>
        <end position="90"/>
    </location>
</feature>
<keyword evidence="7 10" id="KW-0472">Membrane</keyword>
<evidence type="ECO:0000313" key="16">
    <source>
        <dbReference type="RefSeq" id="XP_030760116.1"/>
    </source>
</evidence>
<dbReference type="AlphaFoldDB" id="A0A6J2YA59"/>
<keyword evidence="3" id="KW-1003">Cell membrane</keyword>
<dbReference type="RefSeq" id="XP_030760116.1">
    <property type="nucleotide sequence ID" value="XM_030904256.1"/>
</dbReference>
<evidence type="ECO:0000256" key="4">
    <source>
        <dbReference type="ARBA" id="ARBA00022597"/>
    </source>
</evidence>
<proteinExistence type="inferred from homology"/>
<dbReference type="FunFam" id="1.20.1250.20:FF:000218">
    <property type="entry name" value="facilitated trehalose transporter Tret1"/>
    <property type="match status" value="1"/>
</dbReference>
<dbReference type="InterPro" id="IPR020846">
    <property type="entry name" value="MFS_dom"/>
</dbReference>
<dbReference type="PANTHER" id="PTHR48021">
    <property type="match status" value="1"/>
</dbReference>
<feature type="transmembrane region" description="Helical" evidence="10">
    <location>
        <begin position="311"/>
        <end position="329"/>
    </location>
</feature>
<dbReference type="RefSeq" id="XP_030760108.1">
    <property type="nucleotide sequence ID" value="XM_030904248.1"/>
</dbReference>
<accession>A0A6J2YA59</accession>
<keyword evidence="5 10" id="KW-0812">Transmembrane</keyword>
<feature type="domain" description="Major facilitator superfamily (MFS) profile" evidence="11">
    <location>
        <begin position="32"/>
        <end position="461"/>
    </location>
</feature>
<evidence type="ECO:0000313" key="15">
    <source>
        <dbReference type="RefSeq" id="XP_030760108.1"/>
    </source>
</evidence>
<dbReference type="RefSeq" id="XP_030760099.1">
    <property type="nucleotide sequence ID" value="XM_030904239.1"/>
</dbReference>
<dbReference type="Gene3D" id="1.20.1250.20">
    <property type="entry name" value="MFS general substrate transporter like domains"/>
    <property type="match status" value="2"/>
</dbReference>
<dbReference type="PROSITE" id="PS00216">
    <property type="entry name" value="SUGAR_TRANSPORT_1"/>
    <property type="match status" value="2"/>
</dbReference>
<feature type="transmembrane region" description="Helical" evidence="10">
    <location>
        <begin position="439"/>
        <end position="457"/>
    </location>
</feature>
<dbReference type="InterPro" id="IPR005828">
    <property type="entry name" value="MFS_sugar_transport-like"/>
</dbReference>
<feature type="transmembrane region" description="Helical" evidence="10">
    <location>
        <begin position="161"/>
        <end position="179"/>
    </location>
</feature>
<dbReference type="PANTHER" id="PTHR48021:SF47">
    <property type="entry name" value="GH17672P"/>
    <property type="match status" value="1"/>
</dbReference>
<dbReference type="CDD" id="cd17358">
    <property type="entry name" value="MFS_GLUT6_8_Class3_like"/>
    <property type="match status" value="1"/>
</dbReference>
<reference evidence="13 14" key="1">
    <citation type="submission" date="2025-04" db="UniProtKB">
        <authorList>
            <consortium name="RefSeq"/>
        </authorList>
    </citation>
    <scope>IDENTIFICATION</scope>
    <source>
        <tissue evidence="13 14">Gonads</tissue>
    </source>
</reference>
<protein>
    <submittedName>
        <fullName evidence="13 14">Facilitated trehalose transporter Tret1-like</fullName>
    </submittedName>
</protein>
<dbReference type="InterPro" id="IPR044775">
    <property type="entry name" value="MFS_ERD6/Tret1-like"/>
</dbReference>
<evidence type="ECO:0000259" key="11">
    <source>
        <dbReference type="PROSITE" id="PS50850"/>
    </source>
</evidence>
<evidence type="ECO:0000256" key="2">
    <source>
        <dbReference type="ARBA" id="ARBA00022448"/>
    </source>
</evidence>
<keyword evidence="2 9" id="KW-0813">Transport</keyword>
<gene>
    <name evidence="13 14 15 16" type="primary">LOC115885346</name>
</gene>
<evidence type="ECO:0000256" key="9">
    <source>
        <dbReference type="RuleBase" id="RU003346"/>
    </source>
</evidence>
<feature type="transmembrane region" description="Helical" evidence="10">
    <location>
        <begin position="271"/>
        <end position="291"/>
    </location>
</feature>
<dbReference type="Pfam" id="PF00083">
    <property type="entry name" value="Sugar_tr"/>
    <property type="match status" value="1"/>
</dbReference>
<feature type="transmembrane region" description="Helical" evidence="10">
    <location>
        <begin position="27"/>
        <end position="49"/>
    </location>
</feature>
<comment type="subcellular location">
    <subcellularLocation>
        <location evidence="1">Cell membrane</location>
        <topology evidence="1">Multi-pass membrane protein</topology>
    </subcellularLocation>
</comment>
<feature type="transmembrane region" description="Helical" evidence="10">
    <location>
        <begin position="336"/>
        <end position="358"/>
    </location>
</feature>
<dbReference type="InterPro" id="IPR003663">
    <property type="entry name" value="Sugar/inositol_transpt"/>
</dbReference>
<sequence length="498" mass="55054">MINIITRFSKWFGSKAVKEEKKDGEPFFMYLSVVLAYLTAFSSGLSVSWTSPVIPKFKTEENPFNHTVSTAQIAMLASFLPLGAITGPILAGYMADRFGRKITMMCLAVPSICGFCILAFAKVIEVWYFARFLLGIGVGCYFAICPMYVAEISQNHNRAKFGCLFGVFITLGLFYPFSIGPHLIIPFYAMSCNVPLILFLIFFGIFMPETPIFLLAKGRTQEAEAALVKLRKKKAVEVQDEINEIMVAVEKDGQNGGGFKEFLRSQPAKRATIICIGLVLLQELSGIHPMMAYLKPIFQASGTTISPDLSTVIFGLSQISSNFITALVVEKIGRRILYMVSAVGCGIACALLGTYFFLQTKEVSLDSVFWLPLTCMVAYMIFFSMGLGPLAWSIVGEIFPSNVKGIGSGLTVCVSFTASFLVLFMFPIVTEAASMAAPFWMYTVVTVLGLIFVYYMVPETRGMTLAEIQDKLKSYAKKDKKKETVNDMANNLENVTHF</sequence>
<evidence type="ECO:0000313" key="12">
    <source>
        <dbReference type="Proteomes" id="UP000504635"/>
    </source>
</evidence>
<keyword evidence="12" id="KW-1185">Reference proteome</keyword>
<dbReference type="NCBIfam" id="TIGR00879">
    <property type="entry name" value="SP"/>
    <property type="match status" value="1"/>
</dbReference>
<evidence type="ECO:0000256" key="8">
    <source>
        <dbReference type="ARBA" id="ARBA00023180"/>
    </source>
</evidence>
<feature type="transmembrane region" description="Helical" evidence="10">
    <location>
        <begin position="406"/>
        <end position="427"/>
    </location>
</feature>
<dbReference type="PRINTS" id="PR00171">
    <property type="entry name" value="SUGRTRNSPORT"/>
</dbReference>
<organism evidence="12 13">
    <name type="scientific">Sitophilus oryzae</name>
    <name type="common">Rice weevil</name>
    <name type="synonym">Curculio oryzae</name>
    <dbReference type="NCBI Taxonomy" id="7048"/>
    <lineage>
        <taxon>Eukaryota</taxon>
        <taxon>Metazoa</taxon>
        <taxon>Ecdysozoa</taxon>
        <taxon>Arthropoda</taxon>
        <taxon>Hexapoda</taxon>
        <taxon>Insecta</taxon>
        <taxon>Pterygota</taxon>
        <taxon>Neoptera</taxon>
        <taxon>Endopterygota</taxon>
        <taxon>Coleoptera</taxon>
        <taxon>Polyphaga</taxon>
        <taxon>Cucujiformia</taxon>
        <taxon>Curculionidae</taxon>
        <taxon>Dryophthorinae</taxon>
        <taxon>Sitophilus</taxon>
    </lineage>
</organism>
<dbReference type="GeneID" id="115885346"/>
<dbReference type="SUPFAM" id="SSF103473">
    <property type="entry name" value="MFS general substrate transporter"/>
    <property type="match status" value="1"/>
</dbReference>
<feature type="transmembrane region" description="Helical" evidence="10">
    <location>
        <begin position="102"/>
        <end position="121"/>
    </location>
</feature>
<dbReference type="PROSITE" id="PS50850">
    <property type="entry name" value="MFS"/>
    <property type="match status" value="1"/>
</dbReference>
<evidence type="ECO:0000256" key="5">
    <source>
        <dbReference type="ARBA" id="ARBA00022692"/>
    </source>
</evidence>
<evidence type="ECO:0000256" key="1">
    <source>
        <dbReference type="ARBA" id="ARBA00004651"/>
    </source>
</evidence>
<feature type="transmembrane region" description="Helical" evidence="10">
    <location>
        <begin position="370"/>
        <end position="394"/>
    </location>
</feature>
<dbReference type="InterPro" id="IPR005829">
    <property type="entry name" value="Sugar_transporter_CS"/>
</dbReference>
<evidence type="ECO:0000256" key="10">
    <source>
        <dbReference type="SAM" id="Phobius"/>
    </source>
</evidence>
<dbReference type="KEGG" id="soy:115885346"/>
<dbReference type="Proteomes" id="UP000504635">
    <property type="component" value="Unplaced"/>
</dbReference>
<evidence type="ECO:0000256" key="3">
    <source>
        <dbReference type="ARBA" id="ARBA00022475"/>
    </source>
</evidence>
<comment type="similarity">
    <text evidence="9">Belongs to the major facilitator superfamily. Sugar transporter (TC 2.A.1.1) family.</text>
</comment>
<keyword evidence="4" id="KW-0762">Sugar transport</keyword>
<evidence type="ECO:0000313" key="13">
    <source>
        <dbReference type="RefSeq" id="XP_030760089.1"/>
    </source>
</evidence>
<keyword evidence="6 10" id="KW-1133">Transmembrane helix</keyword>
<evidence type="ECO:0000313" key="14">
    <source>
        <dbReference type="RefSeq" id="XP_030760099.1"/>
    </source>
</evidence>
<feature type="transmembrane region" description="Helical" evidence="10">
    <location>
        <begin position="127"/>
        <end position="149"/>
    </location>
</feature>
<dbReference type="OrthoDB" id="4142200at2759"/>
<dbReference type="InterPro" id="IPR036259">
    <property type="entry name" value="MFS_trans_sf"/>
</dbReference>
<dbReference type="InterPro" id="IPR050549">
    <property type="entry name" value="MFS_Trehalose_Transporter"/>
</dbReference>
<dbReference type="RefSeq" id="XP_030760089.1">
    <property type="nucleotide sequence ID" value="XM_030904229.1"/>
</dbReference>
<evidence type="ECO:0000256" key="7">
    <source>
        <dbReference type="ARBA" id="ARBA00023136"/>
    </source>
</evidence>
<evidence type="ECO:0000256" key="6">
    <source>
        <dbReference type="ARBA" id="ARBA00022989"/>
    </source>
</evidence>